<name>A0A414RJV6_9BACT</name>
<protein>
    <submittedName>
        <fullName evidence="2">Uncharacterized protein</fullName>
    </submittedName>
</protein>
<comment type="caution">
    <text evidence="2">The sequence shown here is derived from an EMBL/GenBank/DDBJ whole genome shotgun (WGS) entry which is preliminary data.</text>
</comment>
<keyword evidence="1" id="KW-1133">Transmembrane helix</keyword>
<sequence length="83" mass="9202">MIFLFVLQEVLQFGVGLYALQLVSDNLPDLGTDTVVVILVHLLHAVVAAGICKVRDDGYRPVSLFLTLHFLGIDHNWMINGLI</sequence>
<organism evidence="2 3">
    <name type="scientific">Phocaeicola plebeius</name>
    <dbReference type="NCBI Taxonomy" id="310297"/>
    <lineage>
        <taxon>Bacteria</taxon>
        <taxon>Pseudomonadati</taxon>
        <taxon>Bacteroidota</taxon>
        <taxon>Bacteroidia</taxon>
        <taxon>Bacteroidales</taxon>
        <taxon>Bacteroidaceae</taxon>
        <taxon>Phocaeicola</taxon>
    </lineage>
</organism>
<evidence type="ECO:0000256" key="1">
    <source>
        <dbReference type="SAM" id="Phobius"/>
    </source>
</evidence>
<dbReference type="EMBL" id="QRHQ01000001">
    <property type="protein sequence ID" value="RHF93486.1"/>
    <property type="molecule type" value="Genomic_DNA"/>
</dbReference>
<dbReference type="Proteomes" id="UP000283485">
    <property type="component" value="Unassembled WGS sequence"/>
</dbReference>
<evidence type="ECO:0000313" key="2">
    <source>
        <dbReference type="EMBL" id="RHF93486.1"/>
    </source>
</evidence>
<feature type="transmembrane region" description="Helical" evidence="1">
    <location>
        <begin position="35"/>
        <end position="54"/>
    </location>
</feature>
<proteinExistence type="predicted"/>
<keyword evidence="1" id="KW-0812">Transmembrane</keyword>
<dbReference type="AlphaFoldDB" id="A0A414RJV6"/>
<evidence type="ECO:0000313" key="3">
    <source>
        <dbReference type="Proteomes" id="UP000283485"/>
    </source>
</evidence>
<keyword evidence="1" id="KW-0472">Membrane</keyword>
<accession>A0A414RJV6</accession>
<gene>
    <name evidence="2" type="ORF">DW653_01075</name>
</gene>
<reference evidence="2 3" key="1">
    <citation type="submission" date="2018-08" db="EMBL/GenBank/DDBJ databases">
        <title>A genome reference for cultivated species of the human gut microbiota.</title>
        <authorList>
            <person name="Zou Y."/>
            <person name="Xue W."/>
            <person name="Luo G."/>
        </authorList>
    </citation>
    <scope>NUCLEOTIDE SEQUENCE [LARGE SCALE GENOMIC DNA]</scope>
    <source>
        <strain evidence="2 3">AM23-23</strain>
    </source>
</reference>